<name>A0A2N6NY26_BEABA</name>
<evidence type="ECO:0000313" key="2">
    <source>
        <dbReference type="EMBL" id="PMB72174.1"/>
    </source>
</evidence>
<evidence type="ECO:0000256" key="1">
    <source>
        <dbReference type="SAM" id="MobiDB-lite"/>
    </source>
</evidence>
<dbReference type="Proteomes" id="UP000235728">
    <property type="component" value="Unassembled WGS sequence"/>
</dbReference>
<feature type="compositionally biased region" description="Pro residues" evidence="1">
    <location>
        <begin position="33"/>
        <end position="43"/>
    </location>
</feature>
<feature type="region of interest" description="Disordered" evidence="1">
    <location>
        <begin position="16"/>
        <end position="43"/>
    </location>
</feature>
<organism evidence="2 3">
    <name type="scientific">Beauveria bassiana</name>
    <name type="common">White muscardine disease fungus</name>
    <name type="synonym">Tritirachium shiotae</name>
    <dbReference type="NCBI Taxonomy" id="176275"/>
    <lineage>
        <taxon>Eukaryota</taxon>
        <taxon>Fungi</taxon>
        <taxon>Dikarya</taxon>
        <taxon>Ascomycota</taxon>
        <taxon>Pezizomycotina</taxon>
        <taxon>Sordariomycetes</taxon>
        <taxon>Hypocreomycetidae</taxon>
        <taxon>Hypocreales</taxon>
        <taxon>Cordycipitaceae</taxon>
        <taxon>Beauveria</taxon>
    </lineage>
</organism>
<dbReference type="AlphaFoldDB" id="A0A2N6NY26"/>
<proteinExistence type="predicted"/>
<dbReference type="EMBL" id="MRVG01000002">
    <property type="protein sequence ID" value="PMB72174.1"/>
    <property type="molecule type" value="Genomic_DNA"/>
</dbReference>
<accession>A0A2N6NY26</accession>
<dbReference type="OMA" id="MWRSARN"/>
<comment type="caution">
    <text evidence="2">The sequence shown here is derived from an EMBL/GenBank/DDBJ whole genome shotgun (WGS) entry which is preliminary data.</text>
</comment>
<reference evidence="2 3" key="1">
    <citation type="journal article" date="2016" name="Appl. Microbiol. Biotechnol.">
        <title>Characterization of T-DNA insertion mutants with decreased virulence in the entomopathogenic fungus Beauveria bassiana JEF-007.</title>
        <authorList>
            <person name="Kim S."/>
            <person name="Lee S.J."/>
            <person name="Nai Y.S."/>
            <person name="Yu J.S."/>
            <person name="Lee M.R."/>
            <person name="Yang Y.T."/>
            <person name="Kim J.S."/>
        </authorList>
    </citation>
    <scope>NUCLEOTIDE SEQUENCE [LARGE SCALE GENOMIC DNA]</scope>
    <source>
        <strain evidence="2 3">JEF-007</strain>
    </source>
</reference>
<sequence length="211" mass="23121">MAADIGPITLTLPSKYARAKTTATTTTASSSPSSPPPPPPPPSIDWLTGTWTVTHSTLSMWRSARNVRITYAPLAARPADGRARIDDLVEYEPSDKVGVLKTVAGVDTRNDGDDGGWDWRGKGWLFFVSSHWEVLGWGETPAGERWAVTWFAPTLFTKEGVDVYSSRREGVSEAVYGGISKALRGMEAQPLVDMTTNDMRPVEIKLPWTEK</sequence>
<protein>
    <recommendedName>
        <fullName evidence="4">Histidinolphosphatase-like protein</fullName>
    </recommendedName>
</protein>
<evidence type="ECO:0008006" key="4">
    <source>
        <dbReference type="Google" id="ProtNLM"/>
    </source>
</evidence>
<evidence type="ECO:0000313" key="3">
    <source>
        <dbReference type="Proteomes" id="UP000235728"/>
    </source>
</evidence>
<gene>
    <name evidence="2" type="ORF">BM221_002274</name>
</gene>
<feature type="compositionally biased region" description="Low complexity" evidence="1">
    <location>
        <begin position="21"/>
        <end position="32"/>
    </location>
</feature>